<protein>
    <recommendedName>
        <fullName evidence="7">NAD(P)(+)--arginine ADP-ribosyltransferase</fullName>
        <ecNumber evidence="7">2.4.2.31</ecNumber>
    </recommendedName>
    <alternativeName>
        <fullName evidence="7">Mono(ADP-ribosyl)transferase</fullName>
    </alternativeName>
</protein>
<dbReference type="Proteomes" id="UP000663881">
    <property type="component" value="Unassembled WGS sequence"/>
</dbReference>
<comment type="caution">
    <text evidence="8">The sequence shown here is derived from an EMBL/GenBank/DDBJ whole genome shotgun (WGS) entry which is preliminary data.</text>
</comment>
<dbReference type="Gene3D" id="1.25.40.20">
    <property type="entry name" value="Ankyrin repeat-containing domain"/>
    <property type="match status" value="1"/>
</dbReference>
<dbReference type="GO" id="GO:0016779">
    <property type="term" value="F:nucleotidyltransferase activity"/>
    <property type="evidence" value="ECO:0007669"/>
    <property type="project" value="UniProtKB-KW"/>
</dbReference>
<keyword evidence="7" id="KW-0520">NAD</keyword>
<dbReference type="EMBL" id="CAJNON010000009">
    <property type="protein sequence ID" value="CAF0761000.1"/>
    <property type="molecule type" value="Genomic_DNA"/>
</dbReference>
<evidence type="ECO:0000313" key="8">
    <source>
        <dbReference type="EMBL" id="CAF0761000.1"/>
    </source>
</evidence>
<evidence type="ECO:0000313" key="9">
    <source>
        <dbReference type="EMBL" id="CAF3907691.1"/>
    </source>
</evidence>
<evidence type="ECO:0000256" key="5">
    <source>
        <dbReference type="ARBA" id="ARBA00047597"/>
    </source>
</evidence>
<comment type="catalytic activity">
    <reaction evidence="5 7">
        <text>L-arginyl-[protein] + NAD(+) = N(omega)-(ADP-D-ribosyl)-L-arginyl-[protein] + nicotinamide + H(+)</text>
        <dbReference type="Rhea" id="RHEA:19149"/>
        <dbReference type="Rhea" id="RHEA-COMP:10532"/>
        <dbReference type="Rhea" id="RHEA-COMP:15087"/>
        <dbReference type="ChEBI" id="CHEBI:15378"/>
        <dbReference type="ChEBI" id="CHEBI:17154"/>
        <dbReference type="ChEBI" id="CHEBI:29965"/>
        <dbReference type="ChEBI" id="CHEBI:57540"/>
        <dbReference type="ChEBI" id="CHEBI:142554"/>
        <dbReference type="EC" id="2.4.2.31"/>
    </reaction>
</comment>
<dbReference type="SUPFAM" id="SSF48403">
    <property type="entry name" value="Ankyrin repeat"/>
    <property type="match status" value="1"/>
</dbReference>
<dbReference type="PROSITE" id="PS50088">
    <property type="entry name" value="ANK_REPEAT"/>
    <property type="match status" value="1"/>
</dbReference>
<evidence type="ECO:0000256" key="3">
    <source>
        <dbReference type="ARBA" id="ARBA00022679"/>
    </source>
</evidence>
<dbReference type="InterPro" id="IPR000768">
    <property type="entry name" value="ART"/>
</dbReference>
<organism evidence="8 10">
    <name type="scientific">Adineta steineri</name>
    <dbReference type="NCBI Taxonomy" id="433720"/>
    <lineage>
        <taxon>Eukaryota</taxon>
        <taxon>Metazoa</taxon>
        <taxon>Spiralia</taxon>
        <taxon>Gnathifera</taxon>
        <taxon>Rotifera</taxon>
        <taxon>Eurotatoria</taxon>
        <taxon>Bdelloidea</taxon>
        <taxon>Adinetida</taxon>
        <taxon>Adinetidae</taxon>
        <taxon>Adineta</taxon>
    </lineage>
</organism>
<dbReference type="InterPro" id="IPR002110">
    <property type="entry name" value="Ankyrin_rpt"/>
</dbReference>
<keyword evidence="7" id="KW-0521">NADP</keyword>
<accession>A0A813Q084</accession>
<keyword evidence="3 7" id="KW-0808">Transferase</keyword>
<evidence type="ECO:0000256" key="4">
    <source>
        <dbReference type="ARBA" id="ARBA00022695"/>
    </source>
</evidence>
<dbReference type="InterPro" id="IPR036770">
    <property type="entry name" value="Ankyrin_rpt-contain_sf"/>
</dbReference>
<dbReference type="SUPFAM" id="SSF56399">
    <property type="entry name" value="ADP-ribosylation"/>
    <property type="match status" value="1"/>
</dbReference>
<dbReference type="EC" id="2.4.2.31" evidence="7"/>
<evidence type="ECO:0000256" key="6">
    <source>
        <dbReference type="PROSITE-ProRule" id="PRU00023"/>
    </source>
</evidence>
<keyword evidence="2 7" id="KW-0328">Glycosyltransferase</keyword>
<dbReference type="AlphaFoldDB" id="A0A813Q084"/>
<dbReference type="PROSITE" id="PS50297">
    <property type="entry name" value="ANK_REP_REGION"/>
    <property type="match status" value="1"/>
</dbReference>
<proteinExistence type="inferred from homology"/>
<dbReference type="Pfam" id="PF01129">
    <property type="entry name" value="ART"/>
    <property type="match status" value="1"/>
</dbReference>
<reference evidence="8" key="1">
    <citation type="submission" date="2021-02" db="EMBL/GenBank/DDBJ databases">
        <authorList>
            <person name="Nowell W R."/>
        </authorList>
    </citation>
    <scope>NUCLEOTIDE SEQUENCE</scope>
</reference>
<keyword evidence="6" id="KW-0040">ANK repeat</keyword>
<dbReference type="PROSITE" id="PS51996">
    <property type="entry name" value="TR_MART"/>
    <property type="match status" value="1"/>
</dbReference>
<dbReference type="Gene3D" id="3.90.176.10">
    <property type="entry name" value="Toxin ADP-ribosyltransferase, Chain A, domain 1"/>
    <property type="match status" value="1"/>
</dbReference>
<name>A0A813Q084_9BILA</name>
<keyword evidence="4" id="KW-0548">Nucleotidyltransferase</keyword>
<comment type="similarity">
    <text evidence="1 7">Belongs to the Arg-specific ADP-ribosyltransferase family.</text>
</comment>
<dbReference type="Proteomes" id="UP000663891">
    <property type="component" value="Unassembled WGS sequence"/>
</dbReference>
<dbReference type="GO" id="GO:0106274">
    <property type="term" value="F:NAD+-protein-arginine ADP-ribosyltransferase activity"/>
    <property type="evidence" value="ECO:0007669"/>
    <property type="project" value="UniProtKB-EC"/>
</dbReference>
<dbReference type="OrthoDB" id="194358at2759"/>
<evidence type="ECO:0000256" key="1">
    <source>
        <dbReference type="ARBA" id="ARBA00009558"/>
    </source>
</evidence>
<evidence type="ECO:0000313" key="10">
    <source>
        <dbReference type="Proteomes" id="UP000663891"/>
    </source>
</evidence>
<evidence type="ECO:0000256" key="2">
    <source>
        <dbReference type="ARBA" id="ARBA00022676"/>
    </source>
</evidence>
<dbReference type="Pfam" id="PF12796">
    <property type="entry name" value="Ank_2"/>
    <property type="match status" value="1"/>
</dbReference>
<feature type="repeat" description="ANK" evidence="6">
    <location>
        <begin position="69"/>
        <end position="101"/>
    </location>
</feature>
<evidence type="ECO:0000256" key="7">
    <source>
        <dbReference type="RuleBase" id="RU361228"/>
    </source>
</evidence>
<dbReference type="EMBL" id="CAJOAY010001973">
    <property type="protein sequence ID" value="CAF3907691.1"/>
    <property type="molecule type" value="Genomic_DNA"/>
</dbReference>
<gene>
    <name evidence="9" type="ORF">OKA104_LOCUS24544</name>
    <name evidence="8" type="ORF">VCS650_LOCUS1807</name>
</gene>
<dbReference type="SMART" id="SM00248">
    <property type="entry name" value="ANK"/>
    <property type="match status" value="1"/>
</dbReference>
<sequence>MTDINDKVSTQRHSRLSKFFQHWKGHDHLSSAITSSSLYLASQTNDLARVKSCLKIMKYEEINYQYPPNNETALHIATRNQHKEIIQMLLSYGAHRSINNVDGQQAYELAETKEIEDLFKRPQSFRFIFQHKSNNDTVSSDQPTIKCKTCSLVNDISFYEWELIDQNAVEKSLRFRHELKSSTSLSRKDLKKKLNTIRKGYVNTRLRDSFSTNNTKVFNLFQRALVEQEPDYIIAAYTTSQEFSKLLNKDMARNIIHDLKNGCSQFSCDCLYSTEDGTKAIISILLRYEKYQKLSFIGKIYRGIVLPKNTLDHYKVGSCIITTTLLSTSTDPDVAEVYADEDISGLDKQSYFCIYEITDDNSTAIDISKLSEFKSEAEILILPYSAFLITQIEQEEERTLIYLKQQCFTDILDTNR</sequence>